<dbReference type="InterPro" id="IPR017970">
    <property type="entry name" value="Homeobox_CS"/>
</dbReference>
<feature type="compositionally biased region" description="Low complexity" evidence="6">
    <location>
        <begin position="298"/>
        <end position="320"/>
    </location>
</feature>
<keyword evidence="1 4" id="KW-0238">DNA-binding</keyword>
<feature type="region of interest" description="Disordered" evidence="6">
    <location>
        <begin position="288"/>
        <end position="352"/>
    </location>
</feature>
<evidence type="ECO:0000313" key="9">
    <source>
        <dbReference type="Proteomes" id="UP000193411"/>
    </source>
</evidence>
<dbReference type="PANTHER" id="PTHR24324:SF9">
    <property type="entry name" value="HOMEOBOX DOMAIN-CONTAINING PROTEIN"/>
    <property type="match status" value="1"/>
</dbReference>
<evidence type="ECO:0000256" key="4">
    <source>
        <dbReference type="PROSITE-ProRule" id="PRU00108"/>
    </source>
</evidence>
<feature type="compositionally biased region" description="Polar residues" evidence="6">
    <location>
        <begin position="288"/>
        <end position="297"/>
    </location>
</feature>
<evidence type="ECO:0000256" key="1">
    <source>
        <dbReference type="ARBA" id="ARBA00023125"/>
    </source>
</evidence>
<name>A0A1Y2I164_9FUNG</name>
<dbReference type="GO" id="GO:0005634">
    <property type="term" value="C:nucleus"/>
    <property type="evidence" value="ECO:0007669"/>
    <property type="project" value="UniProtKB-SubCell"/>
</dbReference>
<dbReference type="Pfam" id="PF00046">
    <property type="entry name" value="Homeodomain"/>
    <property type="match status" value="1"/>
</dbReference>
<dbReference type="AlphaFoldDB" id="A0A1Y2I164"/>
<keyword evidence="3 4" id="KW-0539">Nucleus</keyword>
<dbReference type="Gene3D" id="1.10.10.60">
    <property type="entry name" value="Homeodomain-like"/>
    <property type="match status" value="1"/>
</dbReference>
<feature type="compositionally biased region" description="Low complexity" evidence="6">
    <location>
        <begin position="225"/>
        <end position="241"/>
    </location>
</feature>
<comment type="subcellular location">
    <subcellularLocation>
        <location evidence="4 5">Nucleus</location>
    </subcellularLocation>
</comment>
<dbReference type="OrthoDB" id="6159439at2759"/>
<dbReference type="PANTHER" id="PTHR24324">
    <property type="entry name" value="HOMEOBOX PROTEIN HHEX"/>
    <property type="match status" value="1"/>
</dbReference>
<feature type="non-terminal residue" evidence="8">
    <location>
        <position position="561"/>
    </location>
</feature>
<dbReference type="SUPFAM" id="SSF46689">
    <property type="entry name" value="Homeodomain-like"/>
    <property type="match status" value="1"/>
</dbReference>
<feature type="region of interest" description="Disordered" evidence="6">
    <location>
        <begin position="203"/>
        <end position="241"/>
    </location>
</feature>
<comment type="caution">
    <text evidence="8">The sequence shown here is derived from an EMBL/GenBank/DDBJ whole genome shotgun (WGS) entry which is preliminary data.</text>
</comment>
<evidence type="ECO:0000256" key="6">
    <source>
        <dbReference type="SAM" id="MobiDB-lite"/>
    </source>
</evidence>
<keyword evidence="9" id="KW-1185">Reference proteome</keyword>
<dbReference type="InterPro" id="IPR001356">
    <property type="entry name" value="HD"/>
</dbReference>
<dbReference type="PROSITE" id="PS50071">
    <property type="entry name" value="HOMEOBOX_2"/>
    <property type="match status" value="1"/>
</dbReference>
<dbReference type="STRING" id="765915.A0A1Y2I164"/>
<dbReference type="PROSITE" id="PS00027">
    <property type="entry name" value="HOMEOBOX_1"/>
    <property type="match status" value="1"/>
</dbReference>
<evidence type="ECO:0000256" key="3">
    <source>
        <dbReference type="ARBA" id="ARBA00023242"/>
    </source>
</evidence>
<evidence type="ECO:0000259" key="7">
    <source>
        <dbReference type="PROSITE" id="PS50071"/>
    </source>
</evidence>
<feature type="compositionally biased region" description="Basic residues" evidence="6">
    <location>
        <begin position="203"/>
        <end position="216"/>
    </location>
</feature>
<feature type="region of interest" description="Disordered" evidence="6">
    <location>
        <begin position="123"/>
        <end position="156"/>
    </location>
</feature>
<sequence>MIQFQQHLSALVWDTTPLVLHALGIRTTAAREQLRKAQQLYIECATDMSRSFQEQYEARRDLVMRTQAVLPMFSCAHSRSWAPPFPHVRNLDAYFAHAWNQSECKLAATFILWLQEIKSQQKTEDMEPVSTSNDVQLKDVPPLSTAEPRSSRKRGDAFDSSILSALRASYTHDRYPNEHERERLARLCNLTVHQVSVWFSNRRQRDRVKEKKRRRRDQSPDMNESAAPSPAMSALLSPTSAPTASAALQRLLSTHSLLQPAWHEPKSAASSTTMPVVSLSSTQAFQVTSAPSATIPTSDAAAQAKRRASASAASPSVARLSQRRRAVSPEPNSSAPRPTSTPTTSAIVNEPSTAPPAFTYPLGPLIPPPQFTGFPFSFGLPVHPLASQVPPYPSSFTQLATSHGPIPSTQLPSDPLLYPSTITFSSTPLPAMDSPPALPQNQSLAPQPPPPPPQAQSEPTQAGPPSFIVHSKLCRSRTQLLHCLRLGQWTKPPRPLSNSSSNNMHTCYPWRHLGRTGRIQQPVSALFPIQTCQASWVPHMERQLKHPIAMRSHHIRCGQRM</sequence>
<accession>A0A1Y2I164</accession>
<evidence type="ECO:0000313" key="8">
    <source>
        <dbReference type="EMBL" id="ORZ40608.1"/>
    </source>
</evidence>
<dbReference type="Proteomes" id="UP000193411">
    <property type="component" value="Unassembled WGS sequence"/>
</dbReference>
<dbReference type="InterPro" id="IPR051000">
    <property type="entry name" value="Homeobox_DNA-bind_prot"/>
</dbReference>
<feature type="region of interest" description="Disordered" evidence="6">
    <location>
        <begin position="400"/>
        <end position="467"/>
    </location>
</feature>
<keyword evidence="2 4" id="KW-0371">Homeobox</keyword>
<feature type="compositionally biased region" description="Low complexity" evidence="6">
    <location>
        <begin position="331"/>
        <end position="345"/>
    </location>
</feature>
<dbReference type="GO" id="GO:0000978">
    <property type="term" value="F:RNA polymerase II cis-regulatory region sequence-specific DNA binding"/>
    <property type="evidence" value="ECO:0007669"/>
    <property type="project" value="TreeGrafter"/>
</dbReference>
<gene>
    <name evidence="8" type="ORF">BCR44DRAFT_1425377</name>
</gene>
<proteinExistence type="predicted"/>
<feature type="domain" description="Homeobox" evidence="7">
    <location>
        <begin position="149"/>
        <end position="209"/>
    </location>
</feature>
<dbReference type="GO" id="GO:0000981">
    <property type="term" value="F:DNA-binding transcription factor activity, RNA polymerase II-specific"/>
    <property type="evidence" value="ECO:0007669"/>
    <property type="project" value="InterPro"/>
</dbReference>
<protein>
    <recommendedName>
        <fullName evidence="7">Homeobox domain-containing protein</fullName>
    </recommendedName>
</protein>
<evidence type="ECO:0000256" key="5">
    <source>
        <dbReference type="RuleBase" id="RU000682"/>
    </source>
</evidence>
<dbReference type="EMBL" id="MCFL01000003">
    <property type="protein sequence ID" value="ORZ40608.1"/>
    <property type="molecule type" value="Genomic_DNA"/>
</dbReference>
<dbReference type="GO" id="GO:0030154">
    <property type="term" value="P:cell differentiation"/>
    <property type="evidence" value="ECO:0007669"/>
    <property type="project" value="TreeGrafter"/>
</dbReference>
<feature type="DNA-binding region" description="Homeobox" evidence="4">
    <location>
        <begin position="151"/>
        <end position="210"/>
    </location>
</feature>
<dbReference type="CDD" id="cd00086">
    <property type="entry name" value="homeodomain"/>
    <property type="match status" value="1"/>
</dbReference>
<dbReference type="InterPro" id="IPR009057">
    <property type="entry name" value="Homeodomain-like_sf"/>
</dbReference>
<evidence type="ECO:0000256" key="2">
    <source>
        <dbReference type="ARBA" id="ARBA00023155"/>
    </source>
</evidence>
<dbReference type="SMART" id="SM00389">
    <property type="entry name" value="HOX"/>
    <property type="match status" value="1"/>
</dbReference>
<reference evidence="8 9" key="1">
    <citation type="submission" date="2016-07" db="EMBL/GenBank/DDBJ databases">
        <title>Pervasive Adenine N6-methylation of Active Genes in Fungi.</title>
        <authorList>
            <consortium name="DOE Joint Genome Institute"/>
            <person name="Mondo S.J."/>
            <person name="Dannebaum R.O."/>
            <person name="Kuo R.C."/>
            <person name="Labutti K."/>
            <person name="Haridas S."/>
            <person name="Kuo A."/>
            <person name="Salamov A."/>
            <person name="Ahrendt S.R."/>
            <person name="Lipzen A."/>
            <person name="Sullivan W."/>
            <person name="Andreopoulos W.B."/>
            <person name="Clum A."/>
            <person name="Lindquist E."/>
            <person name="Daum C."/>
            <person name="Ramamoorthy G.K."/>
            <person name="Gryganskyi A."/>
            <person name="Culley D."/>
            <person name="Magnuson J.K."/>
            <person name="James T.Y."/>
            <person name="O'Malley M.A."/>
            <person name="Stajich J.E."/>
            <person name="Spatafora J.W."/>
            <person name="Visel A."/>
            <person name="Grigoriev I.V."/>
        </authorList>
    </citation>
    <scope>NUCLEOTIDE SEQUENCE [LARGE SCALE GENOMIC DNA]</scope>
    <source>
        <strain evidence="8 9">PL171</strain>
    </source>
</reference>
<organism evidence="8 9">
    <name type="scientific">Catenaria anguillulae PL171</name>
    <dbReference type="NCBI Taxonomy" id="765915"/>
    <lineage>
        <taxon>Eukaryota</taxon>
        <taxon>Fungi</taxon>
        <taxon>Fungi incertae sedis</taxon>
        <taxon>Blastocladiomycota</taxon>
        <taxon>Blastocladiomycetes</taxon>
        <taxon>Blastocladiales</taxon>
        <taxon>Catenariaceae</taxon>
        <taxon>Catenaria</taxon>
    </lineage>
</organism>
<feature type="compositionally biased region" description="Polar residues" evidence="6">
    <location>
        <begin position="400"/>
        <end position="412"/>
    </location>
</feature>